<dbReference type="Proteomes" id="UP000024837">
    <property type="component" value="Unassembled WGS sequence"/>
</dbReference>
<dbReference type="AlphaFoldDB" id="W7HZM2"/>
<proteinExistence type="predicted"/>
<evidence type="ECO:0000313" key="3">
    <source>
        <dbReference type="EMBL" id="EWC45667.1"/>
    </source>
</evidence>
<evidence type="ECO:0000256" key="2">
    <source>
        <dbReference type="SAM" id="SignalP"/>
    </source>
</evidence>
<protein>
    <submittedName>
        <fullName evidence="3">Uncharacterized protein</fullName>
    </submittedName>
</protein>
<dbReference type="EMBL" id="KI966425">
    <property type="protein sequence ID" value="EWC45667.1"/>
    <property type="molecule type" value="Genomic_DNA"/>
</dbReference>
<sequence length="154" mass="16197">MRVSTLLALLTTALSLPIPQKWSIPNTTALFSVGKPVDPTPTGTGSDGPLGKTTDPYDLSNGPPNSIDELTRGGSFLPPIAVANPMIEAAKPTIARPHPTVVPTRLGTLVPHVLVTPAPELAPPLSIAPPVIIDLPLTVFPPHLHEGHDWDWDG</sequence>
<evidence type="ECO:0000313" key="4">
    <source>
        <dbReference type="Proteomes" id="UP000024837"/>
    </source>
</evidence>
<reference evidence="3 4" key="1">
    <citation type="submission" date="2013-05" db="EMBL/GenBank/DDBJ databases">
        <title>Drechslerella stenobrocha genome reveals carnivorous origination and mechanical trapping mechanism of predatory fungi.</title>
        <authorList>
            <person name="Liu X."/>
            <person name="Zhang W."/>
            <person name="Liu K."/>
        </authorList>
    </citation>
    <scope>NUCLEOTIDE SEQUENCE [LARGE SCALE GENOMIC DNA]</scope>
    <source>
        <strain evidence="3 4">248</strain>
    </source>
</reference>
<feature type="signal peptide" evidence="2">
    <location>
        <begin position="1"/>
        <end position="15"/>
    </location>
</feature>
<keyword evidence="2" id="KW-0732">Signal</keyword>
<evidence type="ECO:0000256" key="1">
    <source>
        <dbReference type="SAM" id="MobiDB-lite"/>
    </source>
</evidence>
<accession>W7HZM2</accession>
<name>W7HZM2_9PEZI</name>
<dbReference type="HOGENOM" id="CLU_1704208_0_0_1"/>
<organism evidence="3 4">
    <name type="scientific">Drechslerella stenobrocha 248</name>
    <dbReference type="NCBI Taxonomy" id="1043628"/>
    <lineage>
        <taxon>Eukaryota</taxon>
        <taxon>Fungi</taxon>
        <taxon>Dikarya</taxon>
        <taxon>Ascomycota</taxon>
        <taxon>Pezizomycotina</taxon>
        <taxon>Orbiliomycetes</taxon>
        <taxon>Orbiliales</taxon>
        <taxon>Orbiliaceae</taxon>
        <taxon>Drechslerella</taxon>
    </lineage>
</organism>
<keyword evidence="4" id="KW-1185">Reference proteome</keyword>
<gene>
    <name evidence="3" type="ORF">DRE_05228</name>
</gene>
<feature type="chain" id="PRO_5012677999" evidence="2">
    <location>
        <begin position="16"/>
        <end position="154"/>
    </location>
</feature>
<feature type="region of interest" description="Disordered" evidence="1">
    <location>
        <begin position="31"/>
        <end position="62"/>
    </location>
</feature>